<comment type="caution">
    <text evidence="1">The sequence shown here is derived from an EMBL/GenBank/DDBJ whole genome shotgun (WGS) entry which is preliminary data.</text>
</comment>
<dbReference type="Gene3D" id="3.40.1260.10">
    <property type="entry name" value="DsrEFH-like"/>
    <property type="match status" value="1"/>
</dbReference>
<dbReference type="Pfam" id="PF02635">
    <property type="entry name" value="DsrE"/>
    <property type="match status" value="1"/>
</dbReference>
<dbReference type="EMBL" id="JABBVZ010000001">
    <property type="protein sequence ID" value="NMP20859.1"/>
    <property type="molecule type" value="Genomic_DNA"/>
</dbReference>
<gene>
    <name evidence="1" type="ORF">HIJ39_00600</name>
</gene>
<reference evidence="1 2" key="1">
    <citation type="submission" date="2020-04" db="EMBL/GenBank/DDBJ databases">
        <authorList>
            <person name="Zhang R."/>
            <person name="Schippers A."/>
        </authorList>
    </citation>
    <scope>NUCLEOTIDE SEQUENCE [LARGE SCALE GENOMIC DNA]</scope>
    <source>
        <strain evidence="1 2">DSM 109850</strain>
    </source>
</reference>
<protein>
    <submittedName>
        <fullName evidence="1">Sulfur reduction protein DsrE</fullName>
    </submittedName>
</protein>
<keyword evidence="2" id="KW-1185">Reference proteome</keyword>
<dbReference type="Proteomes" id="UP000533476">
    <property type="component" value="Unassembled WGS sequence"/>
</dbReference>
<sequence>MAHQRFLVNLTRSPKEDPDRVTVAFVMANAALGLDKEAVVLLSTEGVWAGVPKEYQRVHEDQFAPLGDLIEGFLDGGGEIWACTPCVEKRGLSDSLDSRIKRVGAVSAIAWVSEEGVSFSF</sequence>
<dbReference type="InterPro" id="IPR027396">
    <property type="entry name" value="DsrEFH-like"/>
</dbReference>
<name>A0A7Y0L2U4_9FIRM</name>
<evidence type="ECO:0000313" key="2">
    <source>
        <dbReference type="Proteomes" id="UP000533476"/>
    </source>
</evidence>
<organism evidence="1 2">
    <name type="scientific">Sulfobacillus harzensis</name>
    <dbReference type="NCBI Taxonomy" id="2729629"/>
    <lineage>
        <taxon>Bacteria</taxon>
        <taxon>Bacillati</taxon>
        <taxon>Bacillota</taxon>
        <taxon>Clostridia</taxon>
        <taxon>Eubacteriales</taxon>
        <taxon>Clostridiales Family XVII. Incertae Sedis</taxon>
        <taxon>Sulfobacillus</taxon>
    </lineage>
</organism>
<proteinExistence type="predicted"/>
<dbReference type="SUPFAM" id="SSF75169">
    <property type="entry name" value="DsrEFH-like"/>
    <property type="match status" value="1"/>
</dbReference>
<dbReference type="InterPro" id="IPR003787">
    <property type="entry name" value="Sulphur_relay_DsrE/F-like"/>
</dbReference>
<evidence type="ECO:0000313" key="1">
    <source>
        <dbReference type="EMBL" id="NMP20859.1"/>
    </source>
</evidence>
<dbReference type="RefSeq" id="WP_169095615.1">
    <property type="nucleotide sequence ID" value="NZ_JABBVZ010000001.1"/>
</dbReference>
<dbReference type="AlphaFoldDB" id="A0A7Y0L2U4"/>
<accession>A0A7Y0L2U4</accession>